<proteinExistence type="predicted"/>
<evidence type="ECO:0000313" key="2">
    <source>
        <dbReference type="Proteomes" id="UP000681425"/>
    </source>
</evidence>
<evidence type="ECO:0000313" key="1">
    <source>
        <dbReference type="EMBL" id="QUT06260.1"/>
    </source>
</evidence>
<gene>
    <name evidence="1" type="ORF">KFK14_01880</name>
</gene>
<dbReference type="RefSeq" id="WP_212609664.1">
    <property type="nucleotide sequence ID" value="NZ_CP073910.1"/>
</dbReference>
<name>A0A975K7M8_9SPHN</name>
<reference evidence="1" key="1">
    <citation type="submission" date="2021-04" db="EMBL/GenBank/DDBJ databases">
        <title>Isolation of p-tert-butylphenol degrading bacteria Sphingobium phenoxybenzoativorans Tas13 from active sludge.</title>
        <authorList>
            <person name="Li Y."/>
        </authorList>
    </citation>
    <scope>NUCLEOTIDE SEQUENCE</scope>
    <source>
        <strain evidence="1">Tas13</strain>
    </source>
</reference>
<dbReference type="SUPFAM" id="SSF53187">
    <property type="entry name" value="Zn-dependent exopeptidases"/>
    <property type="match status" value="1"/>
</dbReference>
<organism evidence="1 2">
    <name type="scientific">Sphingobium phenoxybenzoativorans</name>
    <dbReference type="NCBI Taxonomy" id="1592790"/>
    <lineage>
        <taxon>Bacteria</taxon>
        <taxon>Pseudomonadati</taxon>
        <taxon>Pseudomonadota</taxon>
        <taxon>Alphaproteobacteria</taxon>
        <taxon>Sphingomonadales</taxon>
        <taxon>Sphingomonadaceae</taxon>
        <taxon>Sphingobium</taxon>
    </lineage>
</organism>
<dbReference type="PIRSF" id="PIRSF029730">
    <property type="entry name" value="UCP029730"/>
    <property type="match status" value="1"/>
</dbReference>
<dbReference type="Proteomes" id="UP000681425">
    <property type="component" value="Chromosome"/>
</dbReference>
<keyword evidence="2" id="KW-1185">Reference proteome</keyword>
<dbReference type="EMBL" id="CP073910">
    <property type="protein sequence ID" value="QUT06260.1"/>
    <property type="molecule type" value="Genomic_DNA"/>
</dbReference>
<dbReference type="Pfam" id="PF05013">
    <property type="entry name" value="FGase"/>
    <property type="match status" value="1"/>
</dbReference>
<protein>
    <submittedName>
        <fullName evidence="1">N-formylglutamate amidohydrolase</fullName>
    </submittedName>
</protein>
<dbReference type="AlphaFoldDB" id="A0A975K7M8"/>
<sequence>MAQYRIDWLSPDDPPPVATVPAAGDSPFLLIGDHAGIAVPARLGSLGVSAADMARHIACDIGVRGLGEALARMLGAAFIHQSYSRLVIDCNRDPRSPEAIPAVSDGTLIPGNQAIAPDEAAARIAAIHNPYQDAIKQAIAPDKAMGNARVLVSLHSFTPIMQGFERPWEIGVLHGGGDERFAIAMLDVLQARGGIVVGDNEPYRMDGTDHTVPRHAFATAMPYVEIEVRQDLIGDPAGQDRWAGIIAEALTAAFSRI</sequence>
<dbReference type="KEGG" id="spph:KFK14_01880"/>
<accession>A0A975K7M8</accession>
<dbReference type="InterPro" id="IPR011227">
    <property type="entry name" value="UCP029730"/>
</dbReference>
<dbReference type="Gene3D" id="3.40.630.40">
    <property type="entry name" value="Zn-dependent exopeptidases"/>
    <property type="match status" value="1"/>
</dbReference>
<dbReference type="InterPro" id="IPR007709">
    <property type="entry name" value="N-FG_amidohydro"/>
</dbReference>